<organism evidence="2 3">
    <name type="scientific">Microbacterium barkeri</name>
    <dbReference type="NCBI Taxonomy" id="33917"/>
    <lineage>
        <taxon>Bacteria</taxon>
        <taxon>Bacillati</taxon>
        <taxon>Actinomycetota</taxon>
        <taxon>Actinomycetes</taxon>
        <taxon>Micrococcales</taxon>
        <taxon>Microbacteriaceae</taxon>
        <taxon>Microbacterium</taxon>
    </lineage>
</organism>
<evidence type="ECO:0000259" key="1">
    <source>
        <dbReference type="Pfam" id="PF01966"/>
    </source>
</evidence>
<proteinExistence type="predicted"/>
<dbReference type="AlphaFoldDB" id="A0A9W6H2E5"/>
<protein>
    <submittedName>
        <fullName evidence="2">Cyanamide hydratase</fullName>
    </submittedName>
</protein>
<dbReference type="Gene3D" id="1.10.3210.10">
    <property type="entry name" value="Hypothetical protein af1432"/>
    <property type="match status" value="1"/>
</dbReference>
<dbReference type="RefSeq" id="WP_271173048.1">
    <property type="nucleotide sequence ID" value="NZ_BSEJ01000005.1"/>
</dbReference>
<dbReference type="Proteomes" id="UP001142462">
    <property type="component" value="Unassembled WGS sequence"/>
</dbReference>
<dbReference type="PANTHER" id="PTHR35569:SF1">
    <property type="entry name" value="CYANAMIDE HYDRATASE DDI2-RELATED"/>
    <property type="match status" value="1"/>
</dbReference>
<reference evidence="2" key="1">
    <citation type="journal article" date="2014" name="Int. J. Syst. Evol. Microbiol.">
        <title>Complete genome sequence of Corynebacterium casei LMG S-19264T (=DSM 44701T), isolated from a smear-ripened cheese.</title>
        <authorList>
            <consortium name="US DOE Joint Genome Institute (JGI-PGF)"/>
            <person name="Walter F."/>
            <person name="Albersmeier A."/>
            <person name="Kalinowski J."/>
            <person name="Ruckert C."/>
        </authorList>
    </citation>
    <scope>NUCLEOTIDE SEQUENCE</scope>
    <source>
        <strain evidence="2">VKM Ac-1020</strain>
    </source>
</reference>
<name>A0A9W6H2E5_9MICO</name>
<evidence type="ECO:0000313" key="2">
    <source>
        <dbReference type="EMBL" id="GLJ61337.1"/>
    </source>
</evidence>
<sequence length="208" mass="22512">MSPAQIDALIAPPTPVAARAREVLEAWSPPELVRHCLRSWVWASTLGDALGLPYDAELLYVATMLHDLGLVAEFDADVVPFEAAGGAAGWAFAAGAGWPRARRERVQEIIVRHMWTAVDPDEDVESHLLEVATSLDVSGVAPEKWDAALLVAVESHLPRGAFSTDFAQRIHDQAERKPTSSARRLDASGRIDAGARTWERLVAPHGSA</sequence>
<keyword evidence="3" id="KW-1185">Reference proteome</keyword>
<gene>
    <name evidence="2" type="ORF">GCM10017576_14660</name>
</gene>
<dbReference type="EMBL" id="BSEJ01000005">
    <property type="protein sequence ID" value="GLJ61337.1"/>
    <property type="molecule type" value="Genomic_DNA"/>
</dbReference>
<dbReference type="CDD" id="cd00077">
    <property type="entry name" value="HDc"/>
    <property type="match status" value="1"/>
</dbReference>
<dbReference type="SUPFAM" id="SSF109604">
    <property type="entry name" value="HD-domain/PDEase-like"/>
    <property type="match status" value="1"/>
</dbReference>
<accession>A0A9W6H2E5</accession>
<dbReference type="InterPro" id="IPR003607">
    <property type="entry name" value="HD/PDEase_dom"/>
</dbReference>
<dbReference type="PANTHER" id="PTHR35569">
    <property type="entry name" value="CYANAMIDE HYDRATASE DDI2-RELATED"/>
    <property type="match status" value="1"/>
</dbReference>
<reference evidence="2" key="2">
    <citation type="submission" date="2023-01" db="EMBL/GenBank/DDBJ databases">
        <authorList>
            <person name="Sun Q."/>
            <person name="Evtushenko L."/>
        </authorList>
    </citation>
    <scope>NUCLEOTIDE SEQUENCE</scope>
    <source>
        <strain evidence="2">VKM Ac-1020</strain>
    </source>
</reference>
<evidence type="ECO:0000313" key="3">
    <source>
        <dbReference type="Proteomes" id="UP001142462"/>
    </source>
</evidence>
<dbReference type="InterPro" id="IPR006674">
    <property type="entry name" value="HD_domain"/>
</dbReference>
<comment type="caution">
    <text evidence="2">The sequence shown here is derived from an EMBL/GenBank/DDBJ whole genome shotgun (WGS) entry which is preliminary data.</text>
</comment>
<feature type="domain" description="HD" evidence="1">
    <location>
        <begin position="34"/>
        <end position="77"/>
    </location>
</feature>
<dbReference type="Pfam" id="PF01966">
    <property type="entry name" value="HD"/>
    <property type="match status" value="1"/>
</dbReference>